<dbReference type="Pfam" id="PF08241">
    <property type="entry name" value="Methyltransf_11"/>
    <property type="match status" value="1"/>
</dbReference>
<organism evidence="2 3">
    <name type="scientific">Methylobacterium isbiliense</name>
    <dbReference type="NCBI Taxonomy" id="315478"/>
    <lineage>
        <taxon>Bacteria</taxon>
        <taxon>Pseudomonadati</taxon>
        <taxon>Pseudomonadota</taxon>
        <taxon>Alphaproteobacteria</taxon>
        <taxon>Hyphomicrobiales</taxon>
        <taxon>Methylobacteriaceae</taxon>
        <taxon>Methylobacterium</taxon>
    </lineage>
</organism>
<reference evidence="2" key="2">
    <citation type="submission" date="2021-08" db="EMBL/GenBank/DDBJ databases">
        <authorList>
            <person name="Tani A."/>
            <person name="Ola A."/>
            <person name="Ogura Y."/>
            <person name="Katsura K."/>
            <person name="Hayashi T."/>
        </authorList>
    </citation>
    <scope>NUCLEOTIDE SEQUENCE</scope>
    <source>
        <strain evidence="2">DSM 17168</strain>
    </source>
</reference>
<name>A0ABQ4SIG6_9HYPH</name>
<accession>A0ABQ4SIG6</accession>
<comment type="caution">
    <text evidence="2">The sequence shown here is derived from an EMBL/GenBank/DDBJ whole genome shotgun (WGS) entry which is preliminary data.</text>
</comment>
<evidence type="ECO:0000313" key="3">
    <source>
        <dbReference type="Proteomes" id="UP001055153"/>
    </source>
</evidence>
<feature type="domain" description="Methyltransferase type 11" evidence="1">
    <location>
        <begin position="53"/>
        <end position="145"/>
    </location>
</feature>
<sequence length="276" mass="28047">MTPDATAEAQPDQRAGLWSAHVAAYEAVFEPLTNRFAEEALRALALHPGARCLDVAAGCGGAALMAARAGAQVLAVDAAEGMAGRIQARAGDLPVSVAVMDAARLALADGAFDAALSVFGIILCADAQAALRAMVRSLAPGGQVAVVTWTEPQNYALIVRLLAAVTAVRGPQPPPPTAPAQLRFAEEAVFRALLASAGLSRIAVSRLEADLVAPSASWLAARLAFAPGLAALLAAQGGAREAVLARFVADLERDQGTGSVRLGAVAFLGTGRRDGA</sequence>
<gene>
    <name evidence="2" type="primary">COQ5_7</name>
    <name evidence="2" type="ORF">GMJLKIPL_4962</name>
</gene>
<dbReference type="EMBL" id="BPQQ01000067">
    <property type="protein sequence ID" value="GJE03011.1"/>
    <property type="molecule type" value="Genomic_DNA"/>
</dbReference>
<dbReference type="SUPFAM" id="SSF53335">
    <property type="entry name" value="S-adenosyl-L-methionine-dependent methyltransferases"/>
    <property type="match status" value="1"/>
</dbReference>
<dbReference type="CDD" id="cd02440">
    <property type="entry name" value="AdoMet_MTases"/>
    <property type="match status" value="1"/>
</dbReference>
<reference evidence="2" key="1">
    <citation type="journal article" date="2021" name="Front. Microbiol.">
        <title>Comprehensive Comparative Genomics and Phenotyping of Methylobacterium Species.</title>
        <authorList>
            <person name="Alessa O."/>
            <person name="Ogura Y."/>
            <person name="Fujitani Y."/>
            <person name="Takami H."/>
            <person name="Hayashi T."/>
            <person name="Sahin N."/>
            <person name="Tani A."/>
        </authorList>
    </citation>
    <scope>NUCLEOTIDE SEQUENCE</scope>
    <source>
        <strain evidence="2">DSM 17168</strain>
    </source>
</reference>
<dbReference type="Gene3D" id="3.40.50.150">
    <property type="entry name" value="Vaccinia Virus protein VP39"/>
    <property type="match status" value="1"/>
</dbReference>
<dbReference type="PANTHER" id="PTHR43591:SF24">
    <property type="entry name" value="2-METHOXY-6-POLYPRENYL-1,4-BENZOQUINOL METHYLASE, MITOCHONDRIAL"/>
    <property type="match status" value="1"/>
</dbReference>
<proteinExistence type="predicted"/>
<dbReference type="RefSeq" id="WP_238240357.1">
    <property type="nucleotide sequence ID" value="NZ_BPQQ01000067.1"/>
</dbReference>
<dbReference type="GO" id="GO:0032259">
    <property type="term" value="P:methylation"/>
    <property type="evidence" value="ECO:0007669"/>
    <property type="project" value="UniProtKB-KW"/>
</dbReference>
<protein>
    <submittedName>
        <fullName evidence="2">2-methoxy-6-polyprenyl-1,4-benzoquinol methylase, mitochondrial</fullName>
    </submittedName>
</protein>
<evidence type="ECO:0000313" key="2">
    <source>
        <dbReference type="EMBL" id="GJE03011.1"/>
    </source>
</evidence>
<keyword evidence="2" id="KW-0808">Transferase</keyword>
<dbReference type="GO" id="GO:0008168">
    <property type="term" value="F:methyltransferase activity"/>
    <property type="evidence" value="ECO:0007669"/>
    <property type="project" value="UniProtKB-KW"/>
</dbReference>
<keyword evidence="2" id="KW-0489">Methyltransferase</keyword>
<dbReference type="PANTHER" id="PTHR43591">
    <property type="entry name" value="METHYLTRANSFERASE"/>
    <property type="match status" value="1"/>
</dbReference>
<dbReference type="Proteomes" id="UP001055153">
    <property type="component" value="Unassembled WGS sequence"/>
</dbReference>
<evidence type="ECO:0000259" key="1">
    <source>
        <dbReference type="Pfam" id="PF08241"/>
    </source>
</evidence>
<keyword evidence="3" id="KW-1185">Reference proteome</keyword>
<dbReference type="InterPro" id="IPR013216">
    <property type="entry name" value="Methyltransf_11"/>
</dbReference>
<dbReference type="InterPro" id="IPR029063">
    <property type="entry name" value="SAM-dependent_MTases_sf"/>
</dbReference>